<name>A0A371BEC7_9SPHN</name>
<evidence type="ECO:0000313" key="4">
    <source>
        <dbReference type="Proteomes" id="UP000263833"/>
    </source>
</evidence>
<evidence type="ECO:0000313" key="3">
    <source>
        <dbReference type="EMBL" id="RDV05920.1"/>
    </source>
</evidence>
<comment type="caution">
    <text evidence="3">The sequence shown here is derived from an EMBL/GenBank/DDBJ whole genome shotgun (WGS) entry which is preliminary data.</text>
</comment>
<protein>
    <submittedName>
        <fullName evidence="3">Uncharacterized protein</fullName>
    </submittedName>
</protein>
<gene>
    <name evidence="3" type="ORF">DXH95_00200</name>
</gene>
<organism evidence="3 4">
    <name type="scientific">Sphingorhabdus pulchriflava</name>
    <dbReference type="NCBI Taxonomy" id="2292257"/>
    <lineage>
        <taxon>Bacteria</taxon>
        <taxon>Pseudomonadati</taxon>
        <taxon>Pseudomonadota</taxon>
        <taxon>Alphaproteobacteria</taxon>
        <taxon>Sphingomonadales</taxon>
        <taxon>Sphingomonadaceae</taxon>
        <taxon>Sphingorhabdus</taxon>
    </lineage>
</organism>
<dbReference type="RefSeq" id="WP_115547480.1">
    <property type="nucleotide sequence ID" value="NZ_QRGP01000001.1"/>
</dbReference>
<evidence type="ECO:0000256" key="1">
    <source>
        <dbReference type="SAM" id="MobiDB-lite"/>
    </source>
</evidence>
<dbReference type="EMBL" id="QRGP01000001">
    <property type="protein sequence ID" value="RDV05920.1"/>
    <property type="molecule type" value="Genomic_DNA"/>
</dbReference>
<keyword evidence="4" id="KW-1185">Reference proteome</keyword>
<feature type="compositionally biased region" description="Basic and acidic residues" evidence="1">
    <location>
        <begin position="54"/>
        <end position="73"/>
    </location>
</feature>
<feature type="chain" id="PRO_5017009820" evidence="2">
    <location>
        <begin position="21"/>
        <end position="171"/>
    </location>
</feature>
<feature type="signal peptide" evidence="2">
    <location>
        <begin position="1"/>
        <end position="20"/>
    </location>
</feature>
<feature type="region of interest" description="Disordered" evidence="1">
    <location>
        <begin position="21"/>
        <end position="171"/>
    </location>
</feature>
<evidence type="ECO:0000256" key="2">
    <source>
        <dbReference type="SAM" id="SignalP"/>
    </source>
</evidence>
<feature type="compositionally biased region" description="Low complexity" evidence="1">
    <location>
        <begin position="74"/>
        <end position="86"/>
    </location>
</feature>
<dbReference type="AlphaFoldDB" id="A0A371BEC7"/>
<feature type="compositionally biased region" description="Polar residues" evidence="1">
    <location>
        <begin position="120"/>
        <end position="162"/>
    </location>
</feature>
<keyword evidence="2" id="KW-0732">Signal</keyword>
<sequence>MKKLIAFTLSAAFLAGIAQAEPQTRTSTFDGPKASGTKTSVRDKEAGTFSSDKIVTRKSDGATATTERDRQRTDTGFTGSGSRTGFNGKTATYDVERTKTDNGWTATGSGTGPNGGEYSYTGSKTRTENGFTANRSASRNSSEIYNRTDTVSRSNGNVTRDTSVTRKQRKR</sequence>
<accession>A0A371BEC7</accession>
<reference evidence="4" key="1">
    <citation type="submission" date="2018-08" db="EMBL/GenBank/DDBJ databases">
        <authorList>
            <person name="Kim S.-J."/>
            <person name="Jung G.-Y."/>
        </authorList>
    </citation>
    <scope>NUCLEOTIDE SEQUENCE [LARGE SCALE GENOMIC DNA]</scope>
    <source>
        <strain evidence="4">GY_G</strain>
    </source>
</reference>
<dbReference type="Proteomes" id="UP000263833">
    <property type="component" value="Unassembled WGS sequence"/>
</dbReference>
<proteinExistence type="predicted"/>